<dbReference type="Proteomes" id="UP001204144">
    <property type="component" value="Unassembled WGS sequence"/>
</dbReference>
<keyword evidence="3" id="KW-1185">Reference proteome</keyword>
<gene>
    <name evidence="2" type="ORF">EGI31_08295</name>
</gene>
<feature type="domain" description="HTH LytTR-type" evidence="1">
    <location>
        <begin position="1"/>
        <end position="94"/>
    </location>
</feature>
<dbReference type="GO" id="GO:0003677">
    <property type="term" value="F:DNA binding"/>
    <property type="evidence" value="ECO:0007669"/>
    <property type="project" value="InterPro"/>
</dbReference>
<reference evidence="2 3" key="1">
    <citation type="submission" date="2018-11" db="EMBL/GenBank/DDBJ databases">
        <title>Novel bacteria species description.</title>
        <authorList>
            <person name="Han J.-H."/>
        </authorList>
    </citation>
    <scope>NUCLEOTIDE SEQUENCE [LARGE SCALE GENOMIC DNA]</scope>
    <source>
        <strain evidence="2 3">KCTC23259</strain>
    </source>
</reference>
<dbReference type="PANTHER" id="PTHR37299">
    <property type="entry name" value="TRANSCRIPTIONAL REGULATOR-RELATED"/>
    <property type="match status" value="1"/>
</dbReference>
<dbReference type="GO" id="GO:0000156">
    <property type="term" value="F:phosphorelay response regulator activity"/>
    <property type="evidence" value="ECO:0007669"/>
    <property type="project" value="InterPro"/>
</dbReference>
<dbReference type="PROSITE" id="PS50930">
    <property type="entry name" value="HTH_LYTTR"/>
    <property type="match status" value="1"/>
</dbReference>
<protein>
    <submittedName>
        <fullName evidence="2">LytTR family transcriptional regulator</fullName>
    </submittedName>
</protein>
<evidence type="ECO:0000259" key="1">
    <source>
        <dbReference type="PROSITE" id="PS50930"/>
    </source>
</evidence>
<dbReference type="AlphaFoldDB" id="A0AAE3KSC4"/>
<comment type="caution">
    <text evidence="2">The sequence shown here is derived from an EMBL/GenBank/DDBJ whole genome shotgun (WGS) entry which is preliminary data.</text>
</comment>
<evidence type="ECO:0000313" key="2">
    <source>
        <dbReference type="EMBL" id="MCP9762953.1"/>
    </source>
</evidence>
<dbReference type="Gene3D" id="2.40.50.1020">
    <property type="entry name" value="LytTr DNA-binding domain"/>
    <property type="match status" value="1"/>
</dbReference>
<dbReference type="SMART" id="SM00850">
    <property type="entry name" value="LytTR"/>
    <property type="match status" value="1"/>
</dbReference>
<sequence length="94" mass="11008">MLINLDTKSQIDTSLILFLKSHVNYTEFKMLNSKSKICSYTLKKYEHLLQNHNFRRVHRTYMVNMEHVVAVTPAEVTLSNGTVVPVSRRRRNNS</sequence>
<dbReference type="EMBL" id="RJUF01000018">
    <property type="protein sequence ID" value="MCP9762953.1"/>
    <property type="molecule type" value="Genomic_DNA"/>
</dbReference>
<proteinExistence type="predicted"/>
<evidence type="ECO:0000313" key="3">
    <source>
        <dbReference type="Proteomes" id="UP001204144"/>
    </source>
</evidence>
<dbReference type="RefSeq" id="WP_255036732.1">
    <property type="nucleotide sequence ID" value="NZ_RJUF01000018.1"/>
</dbReference>
<dbReference type="InterPro" id="IPR046947">
    <property type="entry name" value="LytR-like"/>
</dbReference>
<accession>A0AAE3KSC4</accession>
<organism evidence="2 3">
    <name type="scientific">Lacihabitans soyangensis</name>
    <dbReference type="NCBI Taxonomy" id="869394"/>
    <lineage>
        <taxon>Bacteria</taxon>
        <taxon>Pseudomonadati</taxon>
        <taxon>Bacteroidota</taxon>
        <taxon>Cytophagia</taxon>
        <taxon>Cytophagales</taxon>
        <taxon>Leadbetterellaceae</taxon>
        <taxon>Lacihabitans</taxon>
    </lineage>
</organism>
<dbReference type="Pfam" id="PF04397">
    <property type="entry name" value="LytTR"/>
    <property type="match status" value="1"/>
</dbReference>
<name>A0AAE3KSC4_9BACT</name>
<dbReference type="InterPro" id="IPR007492">
    <property type="entry name" value="LytTR_DNA-bd_dom"/>
</dbReference>
<dbReference type="PANTHER" id="PTHR37299:SF1">
    <property type="entry name" value="STAGE 0 SPORULATION PROTEIN A HOMOLOG"/>
    <property type="match status" value="1"/>
</dbReference>